<dbReference type="EMBL" id="ML992506">
    <property type="protein sequence ID" value="KAF2223309.1"/>
    <property type="molecule type" value="Genomic_DNA"/>
</dbReference>
<dbReference type="Proteomes" id="UP000799538">
    <property type="component" value="Unassembled WGS sequence"/>
</dbReference>
<gene>
    <name evidence="1" type="ORF">BDZ85DRAFT_261354</name>
</gene>
<organism evidence="1 2">
    <name type="scientific">Elsinoe ampelina</name>
    <dbReference type="NCBI Taxonomy" id="302913"/>
    <lineage>
        <taxon>Eukaryota</taxon>
        <taxon>Fungi</taxon>
        <taxon>Dikarya</taxon>
        <taxon>Ascomycota</taxon>
        <taxon>Pezizomycotina</taxon>
        <taxon>Dothideomycetes</taxon>
        <taxon>Dothideomycetidae</taxon>
        <taxon>Myriangiales</taxon>
        <taxon>Elsinoaceae</taxon>
        <taxon>Elsinoe</taxon>
    </lineage>
</organism>
<keyword evidence="2" id="KW-1185">Reference proteome</keyword>
<sequence length="397" mass="45335">MVAHLDLDALKVLPFIKCPKAQTFTPEDAIISFAIMTERERRKYEPTLLHLVRNRRPGPPPLIATVPFETRSSSGEELNFGANQGGRFLSNIPLEIRRMIYSAASTKTVGRLMRSCKQVYLEARPSLYQNNPLLDIASGAIPLCLDSLRTTSNTRRHDDHGVWVTNLPMPPLFEIFDRRNMSELGNTKWSGSVNEGLNEGTIRSLATEDWQKVKTARLHVTFHTDTLACLCYWGDPLGTTYCEDYHFRELELSLRLNHDDGSLVLERVALMKGPEVKMLVDLELVPKGTQGVVLWEDGKTLSSRSAGVKLIDYPWDETQERREWRNVKKAGGMFRKVVGVINAVVPPEKWEEMGERGRRERWIWMLRLVGSMQISVQHQTEHIMSNGTGGWCFWNEE</sequence>
<accession>A0A6A6GCI7</accession>
<reference evidence="2" key="1">
    <citation type="journal article" date="2020" name="Stud. Mycol.">
        <title>101 Dothideomycetes genomes: A test case for predicting lifestyles and emergence of pathogens.</title>
        <authorList>
            <person name="Haridas S."/>
            <person name="Albert R."/>
            <person name="Binder M."/>
            <person name="Bloem J."/>
            <person name="LaButti K."/>
            <person name="Salamov A."/>
            <person name="Andreopoulos B."/>
            <person name="Baker S."/>
            <person name="Barry K."/>
            <person name="Bills G."/>
            <person name="Bluhm B."/>
            <person name="Cannon C."/>
            <person name="Castanera R."/>
            <person name="Culley D."/>
            <person name="Daum C."/>
            <person name="Ezra D."/>
            <person name="Gonzalez J."/>
            <person name="Henrissat B."/>
            <person name="Kuo A."/>
            <person name="Liang C."/>
            <person name="Lipzen A."/>
            <person name="Lutzoni F."/>
            <person name="Magnuson J."/>
            <person name="Mondo S."/>
            <person name="Nolan M."/>
            <person name="Ohm R."/>
            <person name="Pangilinan J."/>
            <person name="Park H.-J."/>
            <person name="Ramirez L."/>
            <person name="Alfaro M."/>
            <person name="Sun H."/>
            <person name="Tritt A."/>
            <person name="Yoshinaga Y."/>
            <person name="Zwiers L.-H."/>
            <person name="Turgeon B."/>
            <person name="Goodwin S."/>
            <person name="Spatafora J."/>
            <person name="Crous P."/>
            <person name="Grigoriev I."/>
        </authorList>
    </citation>
    <scope>NUCLEOTIDE SEQUENCE [LARGE SCALE GENOMIC DNA]</scope>
    <source>
        <strain evidence="2">CECT 20119</strain>
    </source>
</reference>
<evidence type="ECO:0000313" key="2">
    <source>
        <dbReference type="Proteomes" id="UP000799538"/>
    </source>
</evidence>
<proteinExistence type="predicted"/>
<name>A0A6A6GCI7_9PEZI</name>
<evidence type="ECO:0000313" key="1">
    <source>
        <dbReference type="EMBL" id="KAF2223309.1"/>
    </source>
</evidence>
<dbReference type="OrthoDB" id="3941243at2759"/>
<dbReference type="AlphaFoldDB" id="A0A6A6GCI7"/>
<protein>
    <submittedName>
        <fullName evidence="1">Uncharacterized protein</fullName>
    </submittedName>
</protein>